<evidence type="ECO:0000256" key="4">
    <source>
        <dbReference type="ARBA" id="ARBA00023136"/>
    </source>
</evidence>
<evidence type="ECO:0000256" key="1">
    <source>
        <dbReference type="ARBA" id="ARBA00004370"/>
    </source>
</evidence>
<protein>
    <recommendedName>
        <fullName evidence="6">G-protein coupled receptors family 1 profile domain-containing protein</fullName>
    </recommendedName>
</protein>
<feature type="transmembrane region" description="Helical" evidence="5">
    <location>
        <begin position="18"/>
        <end position="40"/>
    </location>
</feature>
<keyword evidence="4 5" id="KW-0472">Membrane</keyword>
<comment type="caution">
    <text evidence="7">The sequence shown here is derived from an EMBL/GenBank/DDBJ whole genome shotgun (WGS) entry which is preliminary data.</text>
</comment>
<feature type="transmembrane region" description="Helical" evidence="5">
    <location>
        <begin position="52"/>
        <end position="76"/>
    </location>
</feature>
<evidence type="ECO:0000256" key="5">
    <source>
        <dbReference type="SAM" id="Phobius"/>
    </source>
</evidence>
<comment type="subcellular location">
    <subcellularLocation>
        <location evidence="1">Membrane</location>
    </subcellularLocation>
</comment>
<feature type="transmembrane region" description="Helical" evidence="5">
    <location>
        <begin position="96"/>
        <end position="117"/>
    </location>
</feature>
<proteinExistence type="predicted"/>
<keyword evidence="2 5" id="KW-0812">Transmembrane</keyword>
<dbReference type="PROSITE" id="PS50262">
    <property type="entry name" value="G_PROTEIN_RECEP_F1_2"/>
    <property type="match status" value="1"/>
</dbReference>
<evidence type="ECO:0000313" key="8">
    <source>
        <dbReference type="Proteomes" id="UP000663889"/>
    </source>
</evidence>
<organism evidence="7 8">
    <name type="scientific">Rotaria sordida</name>
    <dbReference type="NCBI Taxonomy" id="392033"/>
    <lineage>
        <taxon>Eukaryota</taxon>
        <taxon>Metazoa</taxon>
        <taxon>Spiralia</taxon>
        <taxon>Gnathifera</taxon>
        <taxon>Rotifera</taxon>
        <taxon>Eurotatoria</taxon>
        <taxon>Bdelloidea</taxon>
        <taxon>Philodinida</taxon>
        <taxon>Philodinidae</taxon>
        <taxon>Rotaria</taxon>
    </lineage>
</organism>
<feature type="domain" description="G-protein coupled receptors family 1 profile" evidence="6">
    <location>
        <begin position="31"/>
        <end position="147"/>
    </location>
</feature>
<evidence type="ECO:0000256" key="3">
    <source>
        <dbReference type="ARBA" id="ARBA00022989"/>
    </source>
</evidence>
<feature type="transmembrane region" description="Helical" evidence="5">
    <location>
        <begin position="137"/>
        <end position="156"/>
    </location>
</feature>
<keyword evidence="3 5" id="KW-1133">Transmembrane helix</keyword>
<accession>A0A814P2L5</accession>
<dbReference type="AlphaFoldDB" id="A0A814P2L5"/>
<evidence type="ECO:0000256" key="2">
    <source>
        <dbReference type="ARBA" id="ARBA00022692"/>
    </source>
</evidence>
<sequence>MSQSIISTADLISHRVTIYLGIPIFFLGMIGGFLNIIVFLSLKTFRNSSCAFYLTVMAMVSIGYLFSGLLTFIMMYGFGIDWTKQSRSYCIFREGFVHICILIAFTCLCLATIDQFLATCSSPRWQQLCNIKLARRLCITFVILWFLYGILFFTSYDLIIDSSTGNLDCMMAPSTTFETLPDEIILIACQYLRGADVLYSFYNLNTRLNITITENRVIMHTIPCHLRSMNLRATMGKQMSSQSKYTQQVEDLYIYDATSLLEILLILQHFRRIRTLVIQMSDGPEIQKVEALNSLKIVGSIELQERPNEEVLTKIIDYTIGEMETLKAGNEQKISEIQRINSQLNKALEVNNMKRSLFYNN</sequence>
<reference evidence="7" key="1">
    <citation type="submission" date="2021-02" db="EMBL/GenBank/DDBJ databases">
        <authorList>
            <person name="Nowell W R."/>
        </authorList>
    </citation>
    <scope>NUCLEOTIDE SEQUENCE</scope>
</reference>
<dbReference type="GO" id="GO:0016020">
    <property type="term" value="C:membrane"/>
    <property type="evidence" value="ECO:0007669"/>
    <property type="project" value="UniProtKB-SubCell"/>
</dbReference>
<dbReference type="EMBL" id="CAJNOU010000852">
    <property type="protein sequence ID" value="CAF1101955.1"/>
    <property type="molecule type" value="Genomic_DNA"/>
</dbReference>
<dbReference type="Gene3D" id="1.20.1070.10">
    <property type="entry name" value="Rhodopsin 7-helix transmembrane proteins"/>
    <property type="match status" value="1"/>
</dbReference>
<evidence type="ECO:0000313" key="7">
    <source>
        <dbReference type="EMBL" id="CAF1101955.1"/>
    </source>
</evidence>
<dbReference type="SUPFAM" id="SSF81321">
    <property type="entry name" value="Family A G protein-coupled receptor-like"/>
    <property type="match status" value="1"/>
</dbReference>
<dbReference type="InterPro" id="IPR017452">
    <property type="entry name" value="GPCR_Rhodpsn_7TM"/>
</dbReference>
<name>A0A814P2L5_9BILA</name>
<evidence type="ECO:0000259" key="6">
    <source>
        <dbReference type="PROSITE" id="PS50262"/>
    </source>
</evidence>
<gene>
    <name evidence="7" type="ORF">SEV965_LOCUS15918</name>
</gene>
<dbReference type="Proteomes" id="UP000663889">
    <property type="component" value="Unassembled WGS sequence"/>
</dbReference>